<dbReference type="CDD" id="cd03443">
    <property type="entry name" value="PaaI_thioesterase"/>
    <property type="match status" value="1"/>
</dbReference>
<dbReference type="InterPro" id="IPR029069">
    <property type="entry name" value="HotDog_dom_sf"/>
</dbReference>
<accession>A0A956SEE8</accession>
<sequence>MSNTTKSVQESHAPKSICFGCGPANGKGLRIRSFPDPDGNGLVCEWKPEPHHEAFPGMLSGGIVGTLLDCHSNWTAAMHLKEARGQDEPPCTVTADFHVRLLRPTPSGVGVSMKSEILDAEGDKVRVRATLTAGGKDTATCEGTFVAVREGHPAYHRWQ</sequence>
<organism evidence="1 2">
    <name type="scientific">Eiseniibacteriota bacterium</name>
    <dbReference type="NCBI Taxonomy" id="2212470"/>
    <lineage>
        <taxon>Bacteria</taxon>
        <taxon>Candidatus Eiseniibacteriota</taxon>
    </lineage>
</organism>
<dbReference type="EMBL" id="JAGQHS010000095">
    <property type="protein sequence ID" value="MCA9757356.1"/>
    <property type="molecule type" value="Genomic_DNA"/>
</dbReference>
<dbReference type="Proteomes" id="UP000739538">
    <property type="component" value="Unassembled WGS sequence"/>
</dbReference>
<reference evidence="1" key="1">
    <citation type="submission" date="2020-04" db="EMBL/GenBank/DDBJ databases">
        <authorList>
            <person name="Zhang T."/>
        </authorList>
    </citation>
    <scope>NUCLEOTIDE SEQUENCE</scope>
    <source>
        <strain evidence="1">HKST-UBA02</strain>
    </source>
</reference>
<name>A0A956SEE8_UNCEI</name>
<gene>
    <name evidence="1" type="ORF">KDA27_16250</name>
</gene>
<dbReference type="SUPFAM" id="SSF54637">
    <property type="entry name" value="Thioesterase/thiol ester dehydrase-isomerase"/>
    <property type="match status" value="1"/>
</dbReference>
<evidence type="ECO:0000313" key="2">
    <source>
        <dbReference type="Proteomes" id="UP000739538"/>
    </source>
</evidence>
<proteinExistence type="predicted"/>
<protein>
    <submittedName>
        <fullName evidence="1">PaaI family thioesterase</fullName>
    </submittedName>
</protein>
<comment type="caution">
    <text evidence="1">The sequence shown here is derived from an EMBL/GenBank/DDBJ whole genome shotgun (WGS) entry which is preliminary data.</text>
</comment>
<dbReference type="Gene3D" id="3.10.129.10">
    <property type="entry name" value="Hotdog Thioesterase"/>
    <property type="match status" value="1"/>
</dbReference>
<evidence type="ECO:0000313" key="1">
    <source>
        <dbReference type="EMBL" id="MCA9757356.1"/>
    </source>
</evidence>
<dbReference type="AlphaFoldDB" id="A0A956SEE8"/>
<reference evidence="1" key="2">
    <citation type="journal article" date="2021" name="Microbiome">
        <title>Successional dynamics and alternative stable states in a saline activated sludge microbial community over 9 years.</title>
        <authorList>
            <person name="Wang Y."/>
            <person name="Ye J."/>
            <person name="Ju F."/>
            <person name="Liu L."/>
            <person name="Boyd J.A."/>
            <person name="Deng Y."/>
            <person name="Parks D.H."/>
            <person name="Jiang X."/>
            <person name="Yin X."/>
            <person name="Woodcroft B.J."/>
            <person name="Tyson G.W."/>
            <person name="Hugenholtz P."/>
            <person name="Polz M.F."/>
            <person name="Zhang T."/>
        </authorList>
    </citation>
    <scope>NUCLEOTIDE SEQUENCE</scope>
    <source>
        <strain evidence="1">HKST-UBA02</strain>
    </source>
</reference>